<reference evidence="6 7" key="1">
    <citation type="submission" date="2018-04" db="EMBL/GenBank/DDBJ databases">
        <title>Genomic Encyclopedia of Archaeal and Bacterial Type Strains, Phase II (KMG-II): from individual species to whole genera.</title>
        <authorList>
            <person name="Goeker M."/>
        </authorList>
    </citation>
    <scope>NUCLEOTIDE SEQUENCE [LARGE SCALE GENOMIC DNA]</scope>
    <source>
        <strain evidence="6 7">DSM 23082</strain>
    </source>
</reference>
<gene>
    <name evidence="6" type="ORF">C8P64_0984</name>
</gene>
<dbReference type="RefSeq" id="WP_108170898.1">
    <property type="nucleotide sequence ID" value="NZ_QBKQ01000001.1"/>
</dbReference>
<keyword evidence="4" id="KW-0732">Signal</keyword>
<dbReference type="Gene3D" id="2.60.40.1120">
    <property type="entry name" value="Carboxypeptidase-like, regulatory domain"/>
    <property type="match status" value="1"/>
</dbReference>
<dbReference type="InterPro" id="IPR008969">
    <property type="entry name" value="CarboxyPept-like_regulatory"/>
</dbReference>
<dbReference type="Pfam" id="PF14905">
    <property type="entry name" value="OMP_b-brl_3"/>
    <property type="match status" value="1"/>
</dbReference>
<evidence type="ECO:0000256" key="1">
    <source>
        <dbReference type="ARBA" id="ARBA00004442"/>
    </source>
</evidence>
<dbReference type="SUPFAM" id="SSF56935">
    <property type="entry name" value="Porins"/>
    <property type="match status" value="1"/>
</dbReference>
<protein>
    <submittedName>
        <fullName evidence="6">Outer membrane receptor protein involved in Fe transport</fullName>
    </submittedName>
</protein>
<evidence type="ECO:0000313" key="6">
    <source>
        <dbReference type="EMBL" id="PTX44995.1"/>
    </source>
</evidence>
<feature type="domain" description="Outer membrane protein beta-barrel" evidence="5">
    <location>
        <begin position="380"/>
        <end position="780"/>
    </location>
</feature>
<accession>A0A2T6AMF1</accession>
<dbReference type="AlphaFoldDB" id="A0A2T6AMF1"/>
<dbReference type="Gene3D" id="2.40.170.20">
    <property type="entry name" value="TonB-dependent receptor, beta-barrel domain"/>
    <property type="match status" value="1"/>
</dbReference>
<feature type="chain" id="PRO_5015642462" evidence="4">
    <location>
        <begin position="21"/>
        <end position="807"/>
    </location>
</feature>
<dbReference type="InterPro" id="IPR041700">
    <property type="entry name" value="OMP_b-brl_3"/>
</dbReference>
<evidence type="ECO:0000313" key="7">
    <source>
        <dbReference type="Proteomes" id="UP000244174"/>
    </source>
</evidence>
<keyword evidence="2" id="KW-0472">Membrane</keyword>
<dbReference type="Proteomes" id="UP000244174">
    <property type="component" value="Unassembled WGS sequence"/>
</dbReference>
<dbReference type="EMBL" id="QBKQ01000001">
    <property type="protein sequence ID" value="PTX44995.1"/>
    <property type="molecule type" value="Genomic_DNA"/>
</dbReference>
<keyword evidence="3" id="KW-0998">Cell outer membrane</keyword>
<dbReference type="PANTHER" id="PTHR40980:SF4">
    <property type="entry name" value="TONB-DEPENDENT RECEPTOR-LIKE BETA-BARREL DOMAIN-CONTAINING PROTEIN"/>
    <property type="match status" value="1"/>
</dbReference>
<feature type="signal peptide" evidence="4">
    <location>
        <begin position="1"/>
        <end position="20"/>
    </location>
</feature>
<dbReference type="GO" id="GO:0009279">
    <property type="term" value="C:cell outer membrane"/>
    <property type="evidence" value="ECO:0007669"/>
    <property type="project" value="UniProtKB-SubCell"/>
</dbReference>
<dbReference type="PROSITE" id="PS51257">
    <property type="entry name" value="PROKAR_LIPOPROTEIN"/>
    <property type="match status" value="1"/>
</dbReference>
<sequence length="807" mass="91990">MLKYKFTPLILLIFSCAVYSQSDLRGKIQNQDNDPVAFANVILLNATDSTSVYKGSISEDDGTFLIENVQDSSYLLKVSFVGYVESLQKIKVKGNTRVNTITLQEASDALDEVVVNARKPKISREIDRLVFEVENTTLSTGNSFEILKRTPGVILSQGQLLVKNRPATVYINDRKVYLSSQELQQLLEGFSAENIKSVEVITNPPARYDAEGGAILNIKTSKNISIGYKGSVNASNTIAIEPKYSVGTSHYYKTDWLNMFVNYNYNDRDLVKRDEGFIEYYRPNGDVDSRWITDFERNTLTYSHSLNTILDFTLSEVSTLSLSANIQITPDSDSDISGLTNIYDRNNSLDSLFTTDSRLHSVTDNILLAATYNTSLGENGTLAAVANYINYDNSQSQQIMTNYFEEDDTFIRDNSFSTEAKQNSEIYTGQVDIATPLGSTSFETGLKYSGLRTESGQDYFDTNTGNRQFSAELSDNLDYEEDIYAAYASMSKDWEKWSMKLGLRGEYTDVQGISESQGLVNSQDYFELFPTFYLNYNASDDHSFGMEYSRRITRPRFENLNTYRYFLNENNFQDGNPDLMPAISNMIKFSYSYKNKLYFDLYWDKANNAIATMPFQDNENRNLRSSSLNMDFSQQYSFDIGYYDYLNDWWSITAYTSFFYMQNDFPALESGGQIVTNDAFGAYIYAGNFFTLSEDGTFSGEVTTTYIPDYIVGSYEFEEPQFGLNFGLRKTFFDSRLVTTVNVDDIFNTMNMPMRSQYLNQNNSFFAMPESRMVRFGVTYKFGNFKLGDNKRAITAEESARLESKNQ</sequence>
<evidence type="ECO:0000256" key="2">
    <source>
        <dbReference type="ARBA" id="ARBA00023136"/>
    </source>
</evidence>
<dbReference type="InterPro" id="IPR036942">
    <property type="entry name" value="Beta-barrel_TonB_sf"/>
</dbReference>
<organism evidence="6 7">
    <name type="scientific">Christiangramia gaetbulicola</name>
    <dbReference type="NCBI Taxonomy" id="703340"/>
    <lineage>
        <taxon>Bacteria</taxon>
        <taxon>Pseudomonadati</taxon>
        <taxon>Bacteroidota</taxon>
        <taxon>Flavobacteriia</taxon>
        <taxon>Flavobacteriales</taxon>
        <taxon>Flavobacteriaceae</taxon>
        <taxon>Christiangramia</taxon>
    </lineage>
</organism>
<comment type="caution">
    <text evidence="6">The sequence shown here is derived from an EMBL/GenBank/DDBJ whole genome shotgun (WGS) entry which is preliminary data.</text>
</comment>
<name>A0A2T6AMF1_9FLAO</name>
<keyword evidence="6" id="KW-0675">Receptor</keyword>
<proteinExistence type="predicted"/>
<evidence type="ECO:0000256" key="4">
    <source>
        <dbReference type="SAM" id="SignalP"/>
    </source>
</evidence>
<dbReference type="SUPFAM" id="SSF49464">
    <property type="entry name" value="Carboxypeptidase regulatory domain-like"/>
    <property type="match status" value="1"/>
</dbReference>
<comment type="subcellular location">
    <subcellularLocation>
        <location evidence="1">Cell outer membrane</location>
    </subcellularLocation>
</comment>
<evidence type="ECO:0000259" key="5">
    <source>
        <dbReference type="Pfam" id="PF14905"/>
    </source>
</evidence>
<dbReference type="PANTHER" id="PTHR40980">
    <property type="entry name" value="PLUG DOMAIN-CONTAINING PROTEIN"/>
    <property type="match status" value="1"/>
</dbReference>
<dbReference type="OrthoDB" id="8764943at2"/>
<dbReference type="Pfam" id="PF13715">
    <property type="entry name" value="CarbopepD_reg_2"/>
    <property type="match status" value="1"/>
</dbReference>
<keyword evidence="7" id="KW-1185">Reference proteome</keyword>
<evidence type="ECO:0000256" key="3">
    <source>
        <dbReference type="ARBA" id="ARBA00023237"/>
    </source>
</evidence>